<dbReference type="AlphaFoldDB" id="A0A6P1BNC1"/>
<organism evidence="1 2">
    <name type="scientific">Bradyrhizobium uaiense</name>
    <dbReference type="NCBI Taxonomy" id="2594946"/>
    <lineage>
        <taxon>Bacteria</taxon>
        <taxon>Pseudomonadati</taxon>
        <taxon>Pseudomonadota</taxon>
        <taxon>Alphaproteobacteria</taxon>
        <taxon>Hyphomicrobiales</taxon>
        <taxon>Nitrobacteraceae</taxon>
        <taxon>Bradyrhizobium</taxon>
    </lineage>
</organism>
<reference evidence="1 2" key="1">
    <citation type="journal article" date="2020" name="Arch. Microbiol.">
        <title>Bradyrhizobium uaiense sp. nov., a new highly efficient cowpea symbiont.</title>
        <authorList>
            <person name="Cabral Michel D."/>
            <person name="Azarias Guimaraes A."/>
            <person name="Martins da Costa E."/>
            <person name="Soares de Carvalho T."/>
            <person name="Balsanelli E."/>
            <person name="Willems A."/>
            <person name="Maltempi de Souza E."/>
            <person name="de Souza Moreira F.M."/>
        </authorList>
    </citation>
    <scope>NUCLEOTIDE SEQUENCE [LARGE SCALE GENOMIC DNA]</scope>
    <source>
        <strain evidence="1 2">UFLA 03-164</strain>
    </source>
</reference>
<accession>A0A6P1BNC1</accession>
<gene>
    <name evidence="1" type="ORF">FNJ47_25450</name>
</gene>
<comment type="caution">
    <text evidence="1">The sequence shown here is derived from an EMBL/GenBank/DDBJ whole genome shotgun (WGS) entry which is preliminary data.</text>
</comment>
<keyword evidence="2" id="KW-1185">Reference proteome</keyword>
<proteinExistence type="predicted"/>
<protein>
    <submittedName>
        <fullName evidence="1">Uncharacterized protein</fullName>
    </submittedName>
</protein>
<evidence type="ECO:0000313" key="1">
    <source>
        <dbReference type="EMBL" id="NEU99082.1"/>
    </source>
</evidence>
<name>A0A6P1BNC1_9BRAD</name>
<dbReference type="EMBL" id="VKHP01000116">
    <property type="protein sequence ID" value="NEU99082.1"/>
    <property type="molecule type" value="Genomic_DNA"/>
</dbReference>
<dbReference type="Proteomes" id="UP000468531">
    <property type="component" value="Unassembled WGS sequence"/>
</dbReference>
<evidence type="ECO:0000313" key="2">
    <source>
        <dbReference type="Proteomes" id="UP000468531"/>
    </source>
</evidence>
<dbReference type="RefSeq" id="WP_163157979.1">
    <property type="nucleotide sequence ID" value="NZ_VKHP01000116.1"/>
</dbReference>
<sequence>MFGHADAKDGRQRRGLSCNFARVDDLPAFERSVIASCVGTVWYIHKGVRSGHARPSLILHREHHE</sequence>